<name>A0A2A9EL66_9MICO</name>
<evidence type="ECO:0000256" key="2">
    <source>
        <dbReference type="SAM" id="MobiDB-lite"/>
    </source>
</evidence>
<dbReference type="AlphaFoldDB" id="A0A2A9EL66"/>
<feature type="compositionally biased region" description="Low complexity" evidence="2">
    <location>
        <begin position="162"/>
        <end position="171"/>
    </location>
</feature>
<evidence type="ECO:0000256" key="3">
    <source>
        <dbReference type="SAM" id="SignalP"/>
    </source>
</evidence>
<evidence type="ECO:0008006" key="6">
    <source>
        <dbReference type="Google" id="ProtNLM"/>
    </source>
</evidence>
<comment type="caution">
    <text evidence="4">The sequence shown here is derived from an EMBL/GenBank/DDBJ whole genome shotgun (WGS) entry which is preliminary data.</text>
</comment>
<reference evidence="4 5" key="1">
    <citation type="submission" date="2017-10" db="EMBL/GenBank/DDBJ databases">
        <title>Sequencing the genomes of 1000 actinobacteria strains.</title>
        <authorList>
            <person name="Klenk H.-P."/>
        </authorList>
    </citation>
    <scope>NUCLEOTIDE SEQUENCE [LARGE SCALE GENOMIC DNA]</scope>
    <source>
        <strain evidence="4 5">DSM 21838</strain>
    </source>
</reference>
<keyword evidence="5" id="KW-1185">Reference proteome</keyword>
<gene>
    <name evidence="4" type="ORF">ATJ97_1839</name>
</gene>
<evidence type="ECO:0000256" key="1">
    <source>
        <dbReference type="ARBA" id="ARBA00022729"/>
    </source>
</evidence>
<evidence type="ECO:0000313" key="5">
    <source>
        <dbReference type="Proteomes" id="UP000222106"/>
    </source>
</evidence>
<protein>
    <recommendedName>
        <fullName evidence="6">DUF4352 domain-containing protein</fullName>
    </recommendedName>
</protein>
<dbReference type="InterPro" id="IPR029050">
    <property type="entry name" value="Immunoprotect_excell_Ig-like"/>
</dbReference>
<dbReference type="Proteomes" id="UP000222106">
    <property type="component" value="Unassembled WGS sequence"/>
</dbReference>
<dbReference type="Gene3D" id="2.60.40.1240">
    <property type="match status" value="1"/>
</dbReference>
<feature type="chain" id="PRO_5039354936" description="DUF4352 domain-containing protein" evidence="3">
    <location>
        <begin position="18"/>
        <end position="188"/>
    </location>
</feature>
<dbReference type="EMBL" id="PDJI01000004">
    <property type="protein sequence ID" value="PFG39336.1"/>
    <property type="molecule type" value="Genomic_DNA"/>
</dbReference>
<evidence type="ECO:0000313" key="4">
    <source>
        <dbReference type="EMBL" id="PFG39336.1"/>
    </source>
</evidence>
<keyword evidence="1 3" id="KW-0732">Signal</keyword>
<feature type="signal peptide" evidence="3">
    <location>
        <begin position="1"/>
        <end position="17"/>
    </location>
</feature>
<feature type="region of interest" description="Disordered" evidence="2">
    <location>
        <begin position="162"/>
        <end position="188"/>
    </location>
</feature>
<sequence>MVSSRLTVAALTAVVVAGGLLANHAERAWPATRPFVTQGAPGDTVPLEPGTVTVHGARAARTLDDGYGGELTTAGVWVAVDLSVSGTEKPLRVGRFSLVDDDGRAFDATRRLSPNHPGAAQPGSPIRTEIVFEIPEDALGGLALRASELSVPQLSAVAEVPVPVGPVDDTPLAPRAATLEEPAEGDLR</sequence>
<accession>A0A2A9EL66</accession>
<organism evidence="4 5">
    <name type="scientific">Georgenia soli</name>
    <dbReference type="NCBI Taxonomy" id="638953"/>
    <lineage>
        <taxon>Bacteria</taxon>
        <taxon>Bacillati</taxon>
        <taxon>Actinomycetota</taxon>
        <taxon>Actinomycetes</taxon>
        <taxon>Micrococcales</taxon>
        <taxon>Bogoriellaceae</taxon>
        <taxon>Georgenia</taxon>
    </lineage>
</organism>
<proteinExistence type="predicted"/>